<name>A0A8T9CGS0_9HELO</name>
<proteinExistence type="predicted"/>
<evidence type="ECO:0000313" key="2">
    <source>
        <dbReference type="EMBL" id="TVY84362.1"/>
    </source>
</evidence>
<dbReference type="OrthoDB" id="429143at2759"/>
<reference evidence="2 3" key="1">
    <citation type="submission" date="2018-05" db="EMBL/GenBank/DDBJ databases">
        <title>Genome sequencing and assembly of the regulated plant pathogen Lachnellula willkommii and related sister species for the development of diagnostic species identification markers.</title>
        <authorList>
            <person name="Giroux E."/>
            <person name="Bilodeau G."/>
        </authorList>
    </citation>
    <scope>NUCLEOTIDE SEQUENCE [LARGE SCALE GENOMIC DNA]</scope>
    <source>
        <strain evidence="2 3">CBS 268.59</strain>
    </source>
</reference>
<dbReference type="AlphaFoldDB" id="A0A8T9CGS0"/>
<evidence type="ECO:0000313" key="3">
    <source>
        <dbReference type="Proteomes" id="UP000469558"/>
    </source>
</evidence>
<dbReference type="PANTHER" id="PTHR13847:SF279">
    <property type="entry name" value="FAD DEPENDENT OXIDOREDUCTASE DOMAIN-CONTAINING PROTEIN-RELATED"/>
    <property type="match status" value="1"/>
</dbReference>
<gene>
    <name evidence="2" type="primary">puuB_1</name>
    <name evidence="2" type="ORF">LSUE1_G000886</name>
</gene>
<keyword evidence="3" id="KW-1185">Reference proteome</keyword>
<dbReference type="Gene3D" id="3.30.9.10">
    <property type="entry name" value="D-Amino Acid Oxidase, subunit A, domain 2"/>
    <property type="match status" value="1"/>
</dbReference>
<evidence type="ECO:0000259" key="1">
    <source>
        <dbReference type="Pfam" id="PF01266"/>
    </source>
</evidence>
<dbReference type="Proteomes" id="UP000469558">
    <property type="component" value="Unassembled WGS sequence"/>
</dbReference>
<dbReference type="EMBL" id="QGMK01000091">
    <property type="protein sequence ID" value="TVY84362.1"/>
    <property type="molecule type" value="Genomic_DNA"/>
</dbReference>
<protein>
    <submittedName>
        <fullName evidence="2">Gamma-glutamylputrescine oxidoreductase</fullName>
    </submittedName>
</protein>
<organism evidence="2 3">
    <name type="scientific">Lachnellula suecica</name>
    <dbReference type="NCBI Taxonomy" id="602035"/>
    <lineage>
        <taxon>Eukaryota</taxon>
        <taxon>Fungi</taxon>
        <taxon>Dikarya</taxon>
        <taxon>Ascomycota</taxon>
        <taxon>Pezizomycotina</taxon>
        <taxon>Leotiomycetes</taxon>
        <taxon>Helotiales</taxon>
        <taxon>Lachnaceae</taxon>
        <taxon>Lachnellula</taxon>
    </lineage>
</organism>
<accession>A0A8T9CGS0</accession>
<dbReference type="InterPro" id="IPR036188">
    <property type="entry name" value="FAD/NAD-bd_sf"/>
</dbReference>
<dbReference type="GO" id="GO:0005737">
    <property type="term" value="C:cytoplasm"/>
    <property type="evidence" value="ECO:0007669"/>
    <property type="project" value="TreeGrafter"/>
</dbReference>
<dbReference type="Pfam" id="PF01266">
    <property type="entry name" value="DAO"/>
    <property type="match status" value="1"/>
</dbReference>
<dbReference type="SUPFAM" id="SSF51905">
    <property type="entry name" value="FAD/NAD(P)-binding domain"/>
    <property type="match status" value="1"/>
</dbReference>
<dbReference type="PANTHER" id="PTHR13847">
    <property type="entry name" value="SARCOSINE DEHYDROGENASE-RELATED"/>
    <property type="match status" value="1"/>
</dbReference>
<feature type="domain" description="FAD dependent oxidoreductase" evidence="1">
    <location>
        <begin position="43"/>
        <end position="421"/>
    </location>
</feature>
<comment type="caution">
    <text evidence="2">The sequence shown here is derived from an EMBL/GenBank/DDBJ whole genome shotgun (WGS) entry which is preliminary data.</text>
</comment>
<dbReference type="Gene3D" id="3.50.50.60">
    <property type="entry name" value="FAD/NAD(P)-binding domain"/>
    <property type="match status" value="1"/>
</dbReference>
<dbReference type="InterPro" id="IPR006076">
    <property type="entry name" value="FAD-dep_OxRdtase"/>
</dbReference>
<sequence>MGSVQTDQQPLLPVANSTTPFWRTELHELDSHRSTDVLPAECDILIIGGGYAGIGAAYHLLAGDEPIAGKTVVLLEAREACSGATGRNGGHLRPSVYPRLPYYIKEYGKDAAEHLADFEFDHVQAIAELVKKEGIDCDFELTRSYDIYTDLDQAQAAKKKYLRYKEAGIAKSTMDDLEWTDQDRAEEVYQIGISGVKGCVGCFTFTAASVWPYKLMMSLLKIAVSKGLNLQTHTPVTAVSPTPTASGTWTAYTPRGAISAKQVIFATNGYTSTLLPEYEGKIVPCRGICSRIVCPAETRPPQLDKTYCIRFNNGSHDYLIPRADGSIVVGGARSTFFQDYKNWYNTVDDASLITPSANYFDTYMQDNFVGWDDSGAKLDQIWTGIMGYNSDSLPSVGEVPGREGCFIAAGFEGHGMPLIWLTMQGIVGMLGGKKYEEVRLPSMFKTTKERLESKRDDLRGTN</sequence>